<dbReference type="PANTHER" id="PTHR30146">
    <property type="entry name" value="LACI-RELATED TRANSCRIPTIONAL REPRESSOR"/>
    <property type="match status" value="1"/>
</dbReference>
<dbReference type="InterPro" id="IPR028082">
    <property type="entry name" value="Peripla_BP_I"/>
</dbReference>
<dbReference type="KEGG" id="rst:ATY39_06710"/>
<sequence length="327" mass="35916">MTINEIAKRANVSRTTVSRVINGSGYVRDELKKRVLQVIEETGYIPSENAKSLRTKKTNIIGVILPKISTETSSRLMNGIDQVLAPKGYQILLTITNQEPAKEIDFLHLLKGRNVDGIILLATHIDEPLREEIKKLKIPFVMVGQEMAGTAGVVLDDFQATYDLVKLFIERGHKEIGFIGVTEEDRAVGYLRKLGYLKALKDNGLEIKHHWIQEGNFDAASGFHATENMADEGELPSAIIAVTDRLAIGAMQYAKGQGLSIPNQLAIAGMGASEISTYIEPQLTTVDFSQVDAGVEAAGILLEQLSGQKTDTVTVKNNYRILVRESI</sequence>
<evidence type="ECO:0000313" key="6">
    <source>
        <dbReference type="EMBL" id="AMW99180.1"/>
    </source>
</evidence>
<dbReference type="SUPFAM" id="SSF53822">
    <property type="entry name" value="Periplasmic binding protein-like I"/>
    <property type="match status" value="1"/>
</dbReference>
<evidence type="ECO:0000256" key="3">
    <source>
        <dbReference type="ARBA" id="ARBA00023163"/>
    </source>
</evidence>
<dbReference type="GO" id="GO:0000976">
    <property type="term" value="F:transcription cis-regulatory region binding"/>
    <property type="evidence" value="ECO:0007669"/>
    <property type="project" value="TreeGrafter"/>
</dbReference>
<dbReference type="CDD" id="cd01542">
    <property type="entry name" value="PBP1_TreR-like"/>
    <property type="match status" value="1"/>
</dbReference>
<reference evidence="7" key="2">
    <citation type="submission" date="2016-03" db="EMBL/GenBank/DDBJ databases">
        <authorList>
            <person name="Ploux O."/>
        </authorList>
    </citation>
    <scope>NUCLEOTIDE SEQUENCE [LARGE SCALE GENOMIC DNA]</scope>
    <source>
        <strain evidence="7">PP9</strain>
    </source>
</reference>
<dbReference type="InterPro" id="IPR010982">
    <property type="entry name" value="Lambda_DNA-bd_dom_sf"/>
</dbReference>
<protein>
    <submittedName>
        <fullName evidence="6">DNA-binding protein</fullName>
    </submittedName>
</protein>
<dbReference type="CDD" id="cd01392">
    <property type="entry name" value="HTH_LacI"/>
    <property type="match status" value="1"/>
</dbReference>
<dbReference type="InterPro" id="IPR046335">
    <property type="entry name" value="LacI/GalR-like_sensor"/>
</dbReference>
<name>A0A143HCJ8_9BACL</name>
<organism evidence="6 7">
    <name type="scientific">Rummeliibacillus stabekisii</name>
    <dbReference type="NCBI Taxonomy" id="241244"/>
    <lineage>
        <taxon>Bacteria</taxon>
        <taxon>Bacillati</taxon>
        <taxon>Bacillota</taxon>
        <taxon>Bacilli</taxon>
        <taxon>Bacillales</taxon>
        <taxon>Caryophanaceae</taxon>
        <taxon>Rummeliibacillus</taxon>
    </lineage>
</organism>
<dbReference type="Gene3D" id="3.40.50.2300">
    <property type="match status" value="2"/>
</dbReference>
<keyword evidence="2 6" id="KW-0238">DNA-binding</keyword>
<dbReference type="PROSITE" id="PS50932">
    <property type="entry name" value="HTH_LACI_2"/>
    <property type="match status" value="1"/>
</dbReference>
<dbReference type="Gene3D" id="1.10.260.40">
    <property type="entry name" value="lambda repressor-like DNA-binding domains"/>
    <property type="match status" value="1"/>
</dbReference>
<keyword evidence="3" id="KW-0804">Transcription</keyword>
<proteinExistence type="predicted"/>
<dbReference type="STRING" id="241244.ATY39_06710"/>
<feature type="domain" description="HTH cro/C1-type" evidence="5">
    <location>
        <begin position="1"/>
        <end position="45"/>
    </location>
</feature>
<evidence type="ECO:0000256" key="1">
    <source>
        <dbReference type="ARBA" id="ARBA00023015"/>
    </source>
</evidence>
<dbReference type="PRINTS" id="PR00036">
    <property type="entry name" value="HTHLACI"/>
</dbReference>
<dbReference type="AlphaFoldDB" id="A0A143HCJ8"/>
<feature type="domain" description="HTH lacI-type" evidence="4">
    <location>
        <begin position="1"/>
        <end position="55"/>
    </location>
</feature>
<dbReference type="GO" id="GO:0003700">
    <property type="term" value="F:DNA-binding transcription factor activity"/>
    <property type="evidence" value="ECO:0007669"/>
    <property type="project" value="TreeGrafter"/>
</dbReference>
<dbReference type="EMBL" id="CP014806">
    <property type="protein sequence ID" value="AMW99180.1"/>
    <property type="molecule type" value="Genomic_DNA"/>
</dbReference>
<dbReference type="Pfam" id="PF13377">
    <property type="entry name" value="Peripla_BP_3"/>
    <property type="match status" value="1"/>
</dbReference>
<gene>
    <name evidence="6" type="ORF">ATY39_06710</name>
</gene>
<accession>A0A143HCJ8</accession>
<evidence type="ECO:0000313" key="7">
    <source>
        <dbReference type="Proteomes" id="UP000076021"/>
    </source>
</evidence>
<dbReference type="PANTHER" id="PTHR30146:SF109">
    <property type="entry name" value="HTH-TYPE TRANSCRIPTIONAL REGULATOR GALS"/>
    <property type="match status" value="1"/>
</dbReference>
<dbReference type="SUPFAM" id="SSF47413">
    <property type="entry name" value="lambda repressor-like DNA-binding domains"/>
    <property type="match status" value="1"/>
</dbReference>
<dbReference type="PROSITE" id="PS50943">
    <property type="entry name" value="HTH_CROC1"/>
    <property type="match status" value="1"/>
</dbReference>
<dbReference type="InterPro" id="IPR000843">
    <property type="entry name" value="HTH_LacI"/>
</dbReference>
<dbReference type="Pfam" id="PF00356">
    <property type="entry name" value="LacI"/>
    <property type="match status" value="1"/>
</dbReference>
<reference evidence="6 7" key="1">
    <citation type="journal article" date="2016" name="Genome Announc.">
        <title>Whole-Genome Sequence of Rummeliibacillus stabekisii Strain PP9 Isolated from Antarctic Soil.</title>
        <authorList>
            <person name="da Mota F.F."/>
            <person name="Vollu R.E."/>
            <person name="Jurelevicius D."/>
            <person name="Seldin L."/>
        </authorList>
    </citation>
    <scope>NUCLEOTIDE SEQUENCE [LARGE SCALE GENOMIC DNA]</scope>
    <source>
        <strain evidence="6 7">PP9</strain>
    </source>
</reference>
<dbReference type="PROSITE" id="PS00356">
    <property type="entry name" value="HTH_LACI_1"/>
    <property type="match status" value="1"/>
</dbReference>
<dbReference type="SMART" id="SM00354">
    <property type="entry name" value="HTH_LACI"/>
    <property type="match status" value="1"/>
</dbReference>
<evidence type="ECO:0000259" key="4">
    <source>
        <dbReference type="PROSITE" id="PS50932"/>
    </source>
</evidence>
<dbReference type="RefSeq" id="WP_066787614.1">
    <property type="nucleotide sequence ID" value="NZ_CP014806.1"/>
</dbReference>
<keyword evidence="7" id="KW-1185">Reference proteome</keyword>
<keyword evidence="1" id="KW-0805">Transcription regulation</keyword>
<dbReference type="OrthoDB" id="3180992at2"/>
<dbReference type="Proteomes" id="UP000076021">
    <property type="component" value="Chromosome"/>
</dbReference>
<evidence type="ECO:0000256" key="2">
    <source>
        <dbReference type="ARBA" id="ARBA00023125"/>
    </source>
</evidence>
<evidence type="ECO:0000259" key="5">
    <source>
        <dbReference type="PROSITE" id="PS50943"/>
    </source>
</evidence>
<dbReference type="InterPro" id="IPR001387">
    <property type="entry name" value="Cro/C1-type_HTH"/>
</dbReference>